<sequence>MAKINGFGMAVLGVIALVGSGVAYLAMPAKQQVDISIQGVNDGVDRTEQVKANFTELAAHCPAVIKAKSVVVQHEQGEALFWRNEKLGWQSDFYFQVVDRRGETHHFYLREDVPRELMVFAKQVSLDWCGIDAMMKDYYLVTL</sequence>
<proteinExistence type="predicted"/>
<evidence type="ECO:0000256" key="1">
    <source>
        <dbReference type="SAM" id="Phobius"/>
    </source>
</evidence>
<organism evidence="2 3">
    <name type="scientific">Aeromonas caviae</name>
    <name type="common">Aeromonas punctata</name>
    <dbReference type="NCBI Taxonomy" id="648"/>
    <lineage>
        <taxon>Bacteria</taxon>
        <taxon>Pseudomonadati</taxon>
        <taxon>Pseudomonadota</taxon>
        <taxon>Gammaproteobacteria</taxon>
        <taxon>Aeromonadales</taxon>
        <taxon>Aeromonadaceae</taxon>
        <taxon>Aeromonas</taxon>
    </lineage>
</organism>
<accession>A0AAW9F5D9</accession>
<feature type="transmembrane region" description="Helical" evidence="1">
    <location>
        <begin position="6"/>
        <end position="27"/>
    </location>
</feature>
<dbReference type="RefSeq" id="WP_103259289.1">
    <property type="nucleotide sequence ID" value="NZ_BPOJ01000012.1"/>
</dbReference>
<name>A0AAW9F5D9_AERCA</name>
<dbReference type="Proteomes" id="UP001277183">
    <property type="component" value="Unassembled WGS sequence"/>
</dbReference>
<protein>
    <submittedName>
        <fullName evidence="2">Uncharacterized protein</fullName>
    </submittedName>
</protein>
<reference evidence="2" key="1">
    <citation type="submission" date="2023-11" db="EMBL/GenBank/DDBJ databases">
        <title>WGS of Aeromonas in Northern Israel.</title>
        <authorList>
            <person name="Hershko Y."/>
        </authorList>
    </citation>
    <scope>NUCLEOTIDE SEQUENCE</scope>
    <source>
        <strain evidence="2">77416</strain>
    </source>
</reference>
<dbReference type="AlphaFoldDB" id="A0AAW9F5D9"/>
<evidence type="ECO:0000313" key="2">
    <source>
        <dbReference type="EMBL" id="MDX7721001.1"/>
    </source>
</evidence>
<keyword evidence="1" id="KW-0812">Transmembrane</keyword>
<keyword evidence="1" id="KW-0472">Membrane</keyword>
<gene>
    <name evidence="2" type="ORF">SJS77_11000</name>
</gene>
<dbReference type="EMBL" id="JAWZVU010000064">
    <property type="protein sequence ID" value="MDX7721001.1"/>
    <property type="molecule type" value="Genomic_DNA"/>
</dbReference>
<keyword evidence="1" id="KW-1133">Transmembrane helix</keyword>
<evidence type="ECO:0000313" key="3">
    <source>
        <dbReference type="Proteomes" id="UP001277183"/>
    </source>
</evidence>
<comment type="caution">
    <text evidence="2">The sequence shown here is derived from an EMBL/GenBank/DDBJ whole genome shotgun (WGS) entry which is preliminary data.</text>
</comment>